<dbReference type="Proteomes" id="UP000414136">
    <property type="component" value="Unassembled WGS sequence"/>
</dbReference>
<evidence type="ECO:0000313" key="2">
    <source>
        <dbReference type="EMBL" id="VVE63685.1"/>
    </source>
</evidence>
<dbReference type="EMBL" id="CABPSQ010000002">
    <property type="protein sequence ID" value="VVE63685.1"/>
    <property type="molecule type" value="Genomic_DNA"/>
</dbReference>
<feature type="compositionally biased region" description="Basic and acidic residues" evidence="1">
    <location>
        <begin position="194"/>
        <end position="211"/>
    </location>
</feature>
<proteinExistence type="predicted"/>
<feature type="compositionally biased region" description="Polar residues" evidence="1">
    <location>
        <begin position="274"/>
        <end position="283"/>
    </location>
</feature>
<dbReference type="OrthoDB" id="8940462at2"/>
<dbReference type="AlphaFoldDB" id="A0A5E4ZTV0"/>
<evidence type="ECO:0000313" key="3">
    <source>
        <dbReference type="Proteomes" id="UP000414136"/>
    </source>
</evidence>
<organism evidence="2 3">
    <name type="scientific">Pandoraea captiosa</name>
    <dbReference type="NCBI Taxonomy" id="2508302"/>
    <lineage>
        <taxon>Bacteria</taxon>
        <taxon>Pseudomonadati</taxon>
        <taxon>Pseudomonadota</taxon>
        <taxon>Betaproteobacteria</taxon>
        <taxon>Burkholderiales</taxon>
        <taxon>Burkholderiaceae</taxon>
        <taxon>Pandoraea</taxon>
    </lineage>
</organism>
<keyword evidence="3" id="KW-1185">Reference proteome</keyword>
<protein>
    <submittedName>
        <fullName evidence="2">Uncharacterized protein</fullName>
    </submittedName>
</protein>
<dbReference type="RefSeq" id="WP_150624237.1">
    <property type="nucleotide sequence ID" value="NZ_CABPSQ010000002.1"/>
</dbReference>
<sequence length="289" mass="32381">MSTNITLQEVALASAPTLYTLYGWKSQYPTQDKRIGINERGAIVIFKGNRYRLHPDQCRRAWDLMVRENLNVEPKATVPTLSKSKGLRMGSAPVVRLLNLLKQHMPTDDGKVSCFTSLLDPAPDPARARALQKCKSHKSGFRAAMASLTPTRQCDAYQRLRSAEDDDTEPGAEIESRTKTLQALTDQLRREYVASRNGDDQDLPDTREATLDARPNPSLSSKKDRDTLIRNVSKFQFAWLNDVRKSLTLGHDVVPDKRPLPPPPPKPPRKFLSAQAQRPSDTSALVRGK</sequence>
<evidence type="ECO:0000256" key="1">
    <source>
        <dbReference type="SAM" id="MobiDB-lite"/>
    </source>
</evidence>
<accession>A0A5E4ZTV0</accession>
<reference evidence="2 3" key="1">
    <citation type="submission" date="2019-08" db="EMBL/GenBank/DDBJ databases">
        <authorList>
            <person name="Peeters C."/>
        </authorList>
    </citation>
    <scope>NUCLEOTIDE SEQUENCE [LARGE SCALE GENOMIC DNA]</scope>
    <source>
        <strain evidence="2 3">LMG 31118</strain>
    </source>
</reference>
<feature type="region of interest" description="Disordered" evidence="1">
    <location>
        <begin position="250"/>
        <end position="289"/>
    </location>
</feature>
<gene>
    <name evidence="2" type="ORF">PCA31118_01353</name>
</gene>
<name>A0A5E4ZTV0_9BURK</name>
<feature type="region of interest" description="Disordered" evidence="1">
    <location>
        <begin position="194"/>
        <end position="225"/>
    </location>
</feature>